<proteinExistence type="inferred from homology"/>
<evidence type="ECO:0000259" key="8">
    <source>
        <dbReference type="PROSITE" id="PS51012"/>
    </source>
</evidence>
<dbReference type="PANTHER" id="PTHR43229:SF2">
    <property type="entry name" value="NODULATION PROTEIN J"/>
    <property type="match status" value="1"/>
</dbReference>
<evidence type="ECO:0000313" key="9">
    <source>
        <dbReference type="EMBL" id="MBM7506582.1"/>
    </source>
</evidence>
<evidence type="ECO:0000256" key="5">
    <source>
        <dbReference type="ARBA" id="ARBA00023251"/>
    </source>
</evidence>
<organism evidence="9 10">
    <name type="scientific">Nocardioides salarius</name>
    <dbReference type="NCBI Taxonomy" id="374513"/>
    <lineage>
        <taxon>Bacteria</taxon>
        <taxon>Bacillati</taxon>
        <taxon>Actinomycetota</taxon>
        <taxon>Actinomycetes</taxon>
        <taxon>Propionibacteriales</taxon>
        <taxon>Nocardioidaceae</taxon>
        <taxon>Nocardioides</taxon>
    </lineage>
</organism>
<evidence type="ECO:0000256" key="6">
    <source>
        <dbReference type="RuleBase" id="RU361157"/>
    </source>
</evidence>
<comment type="caution">
    <text evidence="9">The sequence shown here is derived from an EMBL/GenBank/DDBJ whole genome shotgun (WGS) entry which is preliminary data.</text>
</comment>
<feature type="transmembrane region" description="Helical" evidence="6">
    <location>
        <begin position="163"/>
        <end position="185"/>
    </location>
</feature>
<comment type="similarity">
    <text evidence="6">Belongs to the ABC-2 integral membrane protein family.</text>
</comment>
<dbReference type="PANTHER" id="PTHR43229">
    <property type="entry name" value="NODULATION PROTEIN J"/>
    <property type="match status" value="1"/>
</dbReference>
<reference evidence="9 10" key="1">
    <citation type="submission" date="2021-01" db="EMBL/GenBank/DDBJ databases">
        <title>Sequencing the genomes of 1000 actinobacteria strains.</title>
        <authorList>
            <person name="Klenk H.-P."/>
        </authorList>
    </citation>
    <scope>NUCLEOTIDE SEQUENCE [LARGE SCALE GENOMIC DNA]</scope>
    <source>
        <strain evidence="9 10">DSM 18239</strain>
    </source>
</reference>
<comment type="subcellular location">
    <subcellularLocation>
        <location evidence="6">Cell membrane</location>
        <topology evidence="6">Multi-pass membrane protein</topology>
    </subcellularLocation>
    <subcellularLocation>
        <location evidence="1">Membrane</location>
        <topology evidence="1">Multi-pass membrane protein</topology>
    </subcellularLocation>
</comment>
<keyword evidence="4 6" id="KW-0472">Membrane</keyword>
<accession>A0ABS2M604</accession>
<gene>
    <name evidence="9" type="ORF">JOE61_000396</name>
</gene>
<name>A0ABS2M604_9ACTN</name>
<dbReference type="PIRSF" id="PIRSF006648">
    <property type="entry name" value="DrrB"/>
    <property type="match status" value="1"/>
</dbReference>
<evidence type="ECO:0000313" key="10">
    <source>
        <dbReference type="Proteomes" id="UP000732378"/>
    </source>
</evidence>
<keyword evidence="3 6" id="KW-1133">Transmembrane helix</keyword>
<evidence type="ECO:0000256" key="4">
    <source>
        <dbReference type="ARBA" id="ARBA00023136"/>
    </source>
</evidence>
<evidence type="ECO:0000256" key="3">
    <source>
        <dbReference type="ARBA" id="ARBA00022989"/>
    </source>
</evidence>
<protein>
    <recommendedName>
        <fullName evidence="6">Transport permease protein</fullName>
    </recommendedName>
</protein>
<feature type="transmembrane region" description="Helical" evidence="6">
    <location>
        <begin position="46"/>
        <end position="68"/>
    </location>
</feature>
<dbReference type="InterPro" id="IPR013525">
    <property type="entry name" value="ABC2_TM"/>
</dbReference>
<keyword evidence="10" id="KW-1185">Reference proteome</keyword>
<feature type="domain" description="ABC transmembrane type-2" evidence="8">
    <location>
        <begin position="44"/>
        <end position="277"/>
    </location>
</feature>
<evidence type="ECO:0000256" key="2">
    <source>
        <dbReference type="ARBA" id="ARBA00022692"/>
    </source>
</evidence>
<feature type="region of interest" description="Disordered" evidence="7">
    <location>
        <begin position="1"/>
        <end position="22"/>
    </location>
</feature>
<evidence type="ECO:0000256" key="1">
    <source>
        <dbReference type="ARBA" id="ARBA00004141"/>
    </source>
</evidence>
<feature type="transmembrane region" description="Helical" evidence="6">
    <location>
        <begin position="129"/>
        <end position="151"/>
    </location>
</feature>
<dbReference type="Pfam" id="PF01061">
    <property type="entry name" value="ABC2_membrane"/>
    <property type="match status" value="1"/>
</dbReference>
<feature type="transmembrane region" description="Helical" evidence="6">
    <location>
        <begin position="80"/>
        <end position="108"/>
    </location>
</feature>
<dbReference type="InterPro" id="IPR047817">
    <property type="entry name" value="ABC2_TM_bact-type"/>
</dbReference>
<keyword evidence="5" id="KW-0046">Antibiotic resistance</keyword>
<dbReference type="EMBL" id="JAFBBZ010000001">
    <property type="protein sequence ID" value="MBM7506582.1"/>
    <property type="molecule type" value="Genomic_DNA"/>
</dbReference>
<keyword evidence="6" id="KW-1003">Cell membrane</keyword>
<dbReference type="PROSITE" id="PS51012">
    <property type="entry name" value="ABC_TM2"/>
    <property type="match status" value="1"/>
</dbReference>
<feature type="transmembrane region" description="Helical" evidence="6">
    <location>
        <begin position="249"/>
        <end position="271"/>
    </location>
</feature>
<dbReference type="PRINTS" id="PR00164">
    <property type="entry name" value="ABC2TRNSPORT"/>
</dbReference>
<sequence>MSNPAPSNPSASNPSAGSAPTSTLRGALRLVDYWATVYRRTWRGSIVSSFITPLLYVLAMGVLLGGFVEADPATLEGATSYLAFVVPGLVAATSMTTVVGEVTYPVMAMVKWNKTYFSMTATPLGVREIALAHLGFVAFRVAVTAAVFLAVTAPFGVYESAPGVLGAFVVQVLLGMAFAVPLYAFAAGLRDETAFSLVFRLGMIPMFLFSGAFFPVANLDAPLEALARATPLWHGVDLTRMLVLGVPDWSMVAVHVAYLLALVVVGWWWAVRRLARRMQQ</sequence>
<dbReference type="InterPro" id="IPR000412">
    <property type="entry name" value="ABC_2_transport"/>
</dbReference>
<evidence type="ECO:0000256" key="7">
    <source>
        <dbReference type="SAM" id="MobiDB-lite"/>
    </source>
</evidence>
<feature type="compositionally biased region" description="Low complexity" evidence="7">
    <location>
        <begin position="1"/>
        <end position="20"/>
    </location>
</feature>
<keyword evidence="6" id="KW-0813">Transport</keyword>
<keyword evidence="2 6" id="KW-0812">Transmembrane</keyword>
<dbReference type="Proteomes" id="UP000732378">
    <property type="component" value="Unassembled WGS sequence"/>
</dbReference>
<feature type="transmembrane region" description="Helical" evidence="6">
    <location>
        <begin position="197"/>
        <end position="217"/>
    </location>
</feature>
<dbReference type="InterPro" id="IPR051784">
    <property type="entry name" value="Nod_factor_ABC_transporter"/>
</dbReference>
<dbReference type="RefSeq" id="WP_193669291.1">
    <property type="nucleotide sequence ID" value="NZ_JACDTV010000008.1"/>
</dbReference>